<dbReference type="EMBL" id="CAFBLS010000132">
    <property type="protein sequence ID" value="CAB4878949.1"/>
    <property type="molecule type" value="Genomic_DNA"/>
</dbReference>
<protein>
    <submittedName>
        <fullName evidence="2">Unannotated protein</fullName>
    </submittedName>
</protein>
<evidence type="ECO:0000313" key="2">
    <source>
        <dbReference type="EMBL" id="CAB4878949.1"/>
    </source>
</evidence>
<evidence type="ECO:0000256" key="1">
    <source>
        <dbReference type="SAM" id="MobiDB-lite"/>
    </source>
</evidence>
<proteinExistence type="predicted"/>
<gene>
    <name evidence="2" type="ORF">UFOPK3402_01123</name>
</gene>
<organism evidence="2">
    <name type="scientific">freshwater metagenome</name>
    <dbReference type="NCBI Taxonomy" id="449393"/>
    <lineage>
        <taxon>unclassified sequences</taxon>
        <taxon>metagenomes</taxon>
        <taxon>ecological metagenomes</taxon>
    </lineage>
</organism>
<name>A0A6J7EEQ5_9ZZZZ</name>
<feature type="region of interest" description="Disordered" evidence="1">
    <location>
        <begin position="1"/>
        <end position="31"/>
    </location>
</feature>
<reference evidence="2" key="1">
    <citation type="submission" date="2020-05" db="EMBL/GenBank/DDBJ databases">
        <authorList>
            <person name="Chiriac C."/>
            <person name="Salcher M."/>
            <person name="Ghai R."/>
            <person name="Kavagutti S V."/>
        </authorList>
    </citation>
    <scope>NUCLEOTIDE SEQUENCE</scope>
</reference>
<sequence>MADAAEDSHLVTLELHSGPSARPEPSPGEVATDVVGRHLDVRGEPFSDCDESRTVRFTCG</sequence>
<accession>A0A6J7EEQ5</accession>
<dbReference type="AlphaFoldDB" id="A0A6J7EEQ5"/>